<dbReference type="InterPro" id="IPR050965">
    <property type="entry name" value="UPF0336/Enoyl-CoA_hydratase"/>
</dbReference>
<dbReference type="RefSeq" id="WP_251871325.1">
    <property type="nucleotide sequence ID" value="NZ_CP098755.1"/>
</dbReference>
<proteinExistence type="predicted"/>
<evidence type="ECO:0000313" key="2">
    <source>
        <dbReference type="EMBL" id="USG64209.1"/>
    </source>
</evidence>
<sequence>MATFAIGQKASFSKTITESDIVQFAGLSGDFNPIHIDREYAKETRFGQRIAHGLLTTSLLSGLLGMHLPGKGSVYLSQTLRFVKPVLIGDTITAHAEVLSFSEEKRVLTLKTDCFNQNGVLVLEGEAAMLVPREEASA</sequence>
<name>A0ABY4WBD1_9BACL</name>
<dbReference type="PANTHER" id="PTHR43437">
    <property type="entry name" value="HYDROXYACYL-THIOESTER DEHYDRATASE TYPE 2, MITOCHONDRIAL-RELATED"/>
    <property type="match status" value="1"/>
</dbReference>
<dbReference type="Proteomes" id="UP001056500">
    <property type="component" value="Chromosome"/>
</dbReference>
<reference evidence="2" key="1">
    <citation type="submission" date="2022-06" db="EMBL/GenBank/DDBJ databases">
        <title>Genome sequencing of Brevibacillus sp. BB3-R1.</title>
        <authorList>
            <person name="Heo J."/>
            <person name="Lee D."/>
            <person name="Won M."/>
            <person name="Han B.-H."/>
            <person name="Hong S.-B."/>
            <person name="Kwon S.-W."/>
        </authorList>
    </citation>
    <scope>NUCLEOTIDE SEQUENCE</scope>
    <source>
        <strain evidence="2">BB3-R1</strain>
    </source>
</reference>
<protein>
    <submittedName>
        <fullName evidence="2">MaoC family dehydratase</fullName>
    </submittedName>
</protein>
<evidence type="ECO:0000259" key="1">
    <source>
        <dbReference type="Pfam" id="PF01575"/>
    </source>
</evidence>
<keyword evidence="3" id="KW-1185">Reference proteome</keyword>
<dbReference type="SUPFAM" id="SSF54637">
    <property type="entry name" value="Thioesterase/thiol ester dehydrase-isomerase"/>
    <property type="match status" value="1"/>
</dbReference>
<dbReference type="InterPro" id="IPR002539">
    <property type="entry name" value="MaoC-like_dom"/>
</dbReference>
<accession>A0ABY4WBD1</accession>
<dbReference type="InterPro" id="IPR029069">
    <property type="entry name" value="HotDog_dom_sf"/>
</dbReference>
<gene>
    <name evidence="2" type="ORF">NDK47_18885</name>
</gene>
<dbReference type="PANTHER" id="PTHR43437:SF3">
    <property type="entry name" value="HYDROXYACYL-THIOESTER DEHYDRATASE TYPE 2, MITOCHONDRIAL"/>
    <property type="match status" value="1"/>
</dbReference>
<dbReference type="Gene3D" id="3.10.129.10">
    <property type="entry name" value="Hotdog Thioesterase"/>
    <property type="match status" value="1"/>
</dbReference>
<dbReference type="Pfam" id="PF01575">
    <property type="entry name" value="MaoC_dehydratas"/>
    <property type="match status" value="1"/>
</dbReference>
<organism evidence="2 3">
    <name type="scientific">Brevibacillus ruminantium</name>
    <dbReference type="NCBI Taxonomy" id="2950604"/>
    <lineage>
        <taxon>Bacteria</taxon>
        <taxon>Bacillati</taxon>
        <taxon>Bacillota</taxon>
        <taxon>Bacilli</taxon>
        <taxon>Bacillales</taxon>
        <taxon>Paenibacillaceae</taxon>
        <taxon>Brevibacillus</taxon>
    </lineage>
</organism>
<feature type="domain" description="MaoC-like" evidence="1">
    <location>
        <begin position="6"/>
        <end position="100"/>
    </location>
</feature>
<dbReference type="EMBL" id="CP098755">
    <property type="protein sequence ID" value="USG64209.1"/>
    <property type="molecule type" value="Genomic_DNA"/>
</dbReference>
<dbReference type="CDD" id="cd03449">
    <property type="entry name" value="R_hydratase"/>
    <property type="match status" value="1"/>
</dbReference>
<evidence type="ECO:0000313" key="3">
    <source>
        <dbReference type="Proteomes" id="UP001056500"/>
    </source>
</evidence>